<dbReference type="InterPro" id="IPR019949">
    <property type="entry name" value="CmoO-like"/>
</dbReference>
<evidence type="ECO:0000259" key="2">
    <source>
        <dbReference type="Pfam" id="PF00296"/>
    </source>
</evidence>
<dbReference type="Gene3D" id="3.20.20.30">
    <property type="entry name" value="Luciferase-like domain"/>
    <property type="match status" value="1"/>
</dbReference>
<sequence>MKLGILDQTHLVEGISPAEAFRQTVQMAQFADQLGLERYWVSEHHGSDVIVGAAPEVLASFLLAKTERIKIGTGGVMLTHYAPFKVAEQFKVMSALAPGRVNLGVGRAPGGAHLSTIALKGGRSLEDGWKRDTEGFPSQIDELLEYMEDELPEAHPLSGHLFAAPRIGRKPEIWVLGTSPSSGRMAAEKGLPFAFAQFIQYAPGVMEEAIHTYAEHFKPSRYLDSPQALVTMKAIVAESDAEAEYLARSALHVDFWKHRSKNERFINPDKALADVRTEKEWQEVEDLKATYLIGSKETVTRQIADLSTRLPIKELMAITPIFDIKKRKRSVELLEEAVKTVGK</sequence>
<evidence type="ECO:0000313" key="3">
    <source>
        <dbReference type="EMBL" id="WLV25384.1"/>
    </source>
</evidence>
<feature type="domain" description="Luciferase-like" evidence="2">
    <location>
        <begin position="1"/>
        <end position="306"/>
    </location>
</feature>
<dbReference type="PANTHER" id="PTHR30137:SF20">
    <property type="entry name" value="N-ACETYL-S-ALKYLCYSTEINE MONOOXYGENASE"/>
    <property type="match status" value="1"/>
</dbReference>
<dbReference type="EC" id="1.-.-.-" evidence="3"/>
<dbReference type="PANTHER" id="PTHR30137">
    <property type="entry name" value="LUCIFERASE-LIKE MONOOXYGENASE"/>
    <property type="match status" value="1"/>
</dbReference>
<dbReference type="NCBIfam" id="TIGR03558">
    <property type="entry name" value="oxido_grp_1"/>
    <property type="match status" value="1"/>
</dbReference>
<comment type="similarity">
    <text evidence="1">To bacterial alkanal monooxygenase alpha and beta chains.</text>
</comment>
<accession>A0ABY9KXL3</accession>
<dbReference type="RefSeq" id="WP_348029172.1">
    <property type="nucleotide sequence ID" value="NZ_CP129113.1"/>
</dbReference>
<evidence type="ECO:0000256" key="1">
    <source>
        <dbReference type="ARBA" id="ARBA00007789"/>
    </source>
</evidence>
<dbReference type="Proteomes" id="UP001180087">
    <property type="component" value="Chromosome"/>
</dbReference>
<dbReference type="GO" id="GO:0016491">
    <property type="term" value="F:oxidoreductase activity"/>
    <property type="evidence" value="ECO:0007669"/>
    <property type="project" value="UniProtKB-KW"/>
</dbReference>
<gene>
    <name evidence="3" type="ORF">QR721_03915</name>
</gene>
<dbReference type="SUPFAM" id="SSF51679">
    <property type="entry name" value="Bacterial luciferase-like"/>
    <property type="match status" value="1"/>
</dbReference>
<dbReference type="EMBL" id="CP129113">
    <property type="protein sequence ID" value="WLV25384.1"/>
    <property type="molecule type" value="Genomic_DNA"/>
</dbReference>
<dbReference type="Pfam" id="PF00296">
    <property type="entry name" value="Bac_luciferase"/>
    <property type="match status" value="1"/>
</dbReference>
<dbReference type="InterPro" id="IPR036661">
    <property type="entry name" value="Luciferase-like_sf"/>
</dbReference>
<keyword evidence="4" id="KW-1185">Reference proteome</keyword>
<dbReference type="CDD" id="cd00347">
    <property type="entry name" value="Flavin_utilizing_monoxygenases"/>
    <property type="match status" value="1"/>
</dbReference>
<dbReference type="InterPro" id="IPR011251">
    <property type="entry name" value="Luciferase-like_dom"/>
</dbReference>
<name>A0ABY9KXL3_9BACI</name>
<protein>
    <submittedName>
        <fullName evidence="3">LLM class flavin-dependent oxidoreductase</fullName>
        <ecNumber evidence="3">1.-.-.-</ecNumber>
    </submittedName>
</protein>
<dbReference type="InterPro" id="IPR050766">
    <property type="entry name" value="Bact_Lucif_Oxidored"/>
</dbReference>
<evidence type="ECO:0000313" key="4">
    <source>
        <dbReference type="Proteomes" id="UP001180087"/>
    </source>
</evidence>
<organism evidence="3 4">
    <name type="scientific">Aciduricibacillus chroicocephali</name>
    <dbReference type="NCBI Taxonomy" id="3054939"/>
    <lineage>
        <taxon>Bacteria</taxon>
        <taxon>Bacillati</taxon>
        <taxon>Bacillota</taxon>
        <taxon>Bacilli</taxon>
        <taxon>Bacillales</taxon>
        <taxon>Bacillaceae</taxon>
        <taxon>Aciduricibacillus</taxon>
    </lineage>
</organism>
<reference evidence="3" key="1">
    <citation type="submission" date="2023-06" db="EMBL/GenBank/DDBJ databases">
        <title>A Treasure from Seagulls: Isolation and Description of Aciduricobacillus qingdaonensis gen. nov., sp. nov., a Rare Obligately Uric Acid-utilizing Member in the Family Bacillaceae.</title>
        <authorList>
            <person name="Liu W."/>
            <person name="Wang B."/>
        </authorList>
    </citation>
    <scope>NUCLEOTIDE SEQUENCE</scope>
    <source>
        <strain evidence="3">44XB</strain>
    </source>
</reference>
<keyword evidence="3" id="KW-0560">Oxidoreductase</keyword>
<proteinExistence type="predicted"/>